<dbReference type="OrthoDB" id="1925334at2759"/>
<dbReference type="InterPro" id="IPR000262">
    <property type="entry name" value="FMN-dep_DH"/>
</dbReference>
<protein>
    <recommendedName>
        <fullName evidence="7">Cytochrome b5 heme-binding domain-containing protein</fullName>
    </recommendedName>
</protein>
<dbReference type="Gene3D" id="3.20.20.70">
    <property type="entry name" value="Aldolase class I"/>
    <property type="match status" value="1"/>
</dbReference>
<dbReference type="Proteomes" id="UP000028045">
    <property type="component" value="Unassembled WGS sequence"/>
</dbReference>
<dbReference type="SUPFAM" id="SSF51395">
    <property type="entry name" value="FMN-linked oxidoreductases"/>
    <property type="match status" value="1"/>
</dbReference>
<dbReference type="PANTHER" id="PTHR10578:SF104">
    <property type="entry name" value="CYTOCHROME B2, MITOCHONDRIAL-RELATED"/>
    <property type="match status" value="1"/>
</dbReference>
<feature type="domain" description="FMN hydroxy acid dehydrogenase" evidence="4">
    <location>
        <begin position="107"/>
        <end position="466"/>
    </location>
</feature>
<name>A0A084AVJ9_STACB</name>
<evidence type="ECO:0000313" key="5">
    <source>
        <dbReference type="EMBL" id="KEY69328.1"/>
    </source>
</evidence>
<proteinExistence type="predicted"/>
<evidence type="ECO:0000256" key="1">
    <source>
        <dbReference type="ARBA" id="ARBA00001917"/>
    </source>
</evidence>
<dbReference type="AlphaFoldDB" id="A0A084AVJ9"/>
<comment type="cofactor">
    <cofactor evidence="1">
        <name>FMN</name>
        <dbReference type="ChEBI" id="CHEBI:58210"/>
    </cofactor>
</comment>
<accession>A0A084AVJ9</accession>
<dbReference type="InterPro" id="IPR013785">
    <property type="entry name" value="Aldolase_TIM"/>
</dbReference>
<keyword evidence="6" id="KW-1185">Reference proteome</keyword>
<dbReference type="PRINTS" id="PR00363">
    <property type="entry name" value="CYTOCHROMEB5"/>
</dbReference>
<dbReference type="InterPro" id="IPR037396">
    <property type="entry name" value="FMN_HAD"/>
</dbReference>
<dbReference type="Gene3D" id="3.10.120.10">
    <property type="entry name" value="Cytochrome b5-like heme/steroid binding domain"/>
    <property type="match status" value="1"/>
</dbReference>
<dbReference type="InterPro" id="IPR036400">
    <property type="entry name" value="Cyt_B5-like_heme/steroid_sf"/>
</dbReference>
<dbReference type="SUPFAM" id="SSF55856">
    <property type="entry name" value="Cytochrome b5-like heme/steroid binding domain"/>
    <property type="match status" value="1"/>
</dbReference>
<keyword evidence="2" id="KW-0560">Oxidoreductase</keyword>
<dbReference type="SMART" id="SM01117">
    <property type="entry name" value="Cyt-b5"/>
    <property type="match status" value="1"/>
</dbReference>
<evidence type="ECO:0000313" key="6">
    <source>
        <dbReference type="Proteomes" id="UP000028045"/>
    </source>
</evidence>
<feature type="domain" description="Cytochrome b5 heme-binding" evidence="3">
    <location>
        <begin position="2"/>
        <end position="79"/>
    </location>
</feature>
<reference evidence="5 6" key="1">
    <citation type="journal article" date="2014" name="BMC Genomics">
        <title>Comparative genome sequencing reveals chemotype-specific gene clusters in the toxigenic black mold Stachybotrys.</title>
        <authorList>
            <person name="Semeiks J."/>
            <person name="Borek D."/>
            <person name="Otwinowski Z."/>
            <person name="Grishin N.V."/>
        </authorList>
    </citation>
    <scope>NUCLEOTIDE SEQUENCE [LARGE SCALE GENOMIC DNA]</scope>
    <source>
        <strain evidence="6">CBS 109288 / IBT 7711</strain>
    </source>
</reference>
<organism evidence="5 6">
    <name type="scientific">Stachybotrys chartarum (strain CBS 109288 / IBT 7711)</name>
    <name type="common">Toxic black mold</name>
    <name type="synonym">Stilbospora chartarum</name>
    <dbReference type="NCBI Taxonomy" id="1280523"/>
    <lineage>
        <taxon>Eukaryota</taxon>
        <taxon>Fungi</taxon>
        <taxon>Dikarya</taxon>
        <taxon>Ascomycota</taxon>
        <taxon>Pezizomycotina</taxon>
        <taxon>Sordariomycetes</taxon>
        <taxon>Hypocreomycetidae</taxon>
        <taxon>Hypocreales</taxon>
        <taxon>Stachybotryaceae</taxon>
        <taxon>Stachybotrys</taxon>
    </lineage>
</organism>
<gene>
    <name evidence="5" type="ORF">S7711_08400</name>
</gene>
<dbReference type="GO" id="GO:0016491">
    <property type="term" value="F:oxidoreductase activity"/>
    <property type="evidence" value="ECO:0007669"/>
    <property type="project" value="UniProtKB-KW"/>
</dbReference>
<dbReference type="InterPro" id="IPR001199">
    <property type="entry name" value="Cyt_B5-like_heme/steroid-bd"/>
</dbReference>
<sequence length="476" mass="51468">MVTMLDGAEVAKHASRESCWVVLHGKVWDVTDFIAQHPGGAGVILRTAGQDATEAYDEVHSPELVVDTLPSECCLGSVDPATIPSLKDSQKPAQEQKQVDQGAVQFPPLTSIVSVDDFEKVAQTYLTPTGWAYYCSGADDEYSIADARRLFRRIALRPRILRRVEPVCTKINLLGHPSSLPIYFSPTGLGKYAYKDADAESVIATAAGKEGLIYCMPTSAVHDAVFGARCMPGQRLFFQLYTGRDRERCKALIRKVEKLGAAAIFLTVDSPVLGKRERDDRIKAAEGDDVIVSGGLAKKSSMGLLNPLLSWEDLDWIRETTSLPLVIKGVQTVEDAVLAYAHGANGIVLSNHGGRSQDTAQSPMLTLLEIRRHAPSLLSAPVKDRFQILLDGGVRRGTDVVKAVALGAAAVGVGRPVLYSMCAGYGEGGLRRLVAILRAEIETNMALAGASCVEELVPEMVNSERAENEVSRRVKL</sequence>
<dbReference type="PROSITE" id="PS50255">
    <property type="entry name" value="CYTOCHROME_B5_2"/>
    <property type="match status" value="1"/>
</dbReference>
<dbReference type="PANTHER" id="PTHR10578">
    <property type="entry name" value="S -2-HYDROXY-ACID OXIDASE-RELATED"/>
    <property type="match status" value="1"/>
</dbReference>
<dbReference type="HOGENOM" id="CLU_020639_1_1_1"/>
<evidence type="ECO:0000259" key="3">
    <source>
        <dbReference type="PROSITE" id="PS50255"/>
    </source>
</evidence>
<dbReference type="Pfam" id="PF00173">
    <property type="entry name" value="Cyt-b5"/>
    <property type="match status" value="1"/>
</dbReference>
<evidence type="ECO:0008006" key="7">
    <source>
        <dbReference type="Google" id="ProtNLM"/>
    </source>
</evidence>
<evidence type="ECO:0000256" key="2">
    <source>
        <dbReference type="ARBA" id="ARBA00023002"/>
    </source>
</evidence>
<evidence type="ECO:0000259" key="4">
    <source>
        <dbReference type="PROSITE" id="PS51349"/>
    </source>
</evidence>
<dbReference type="PROSITE" id="PS51349">
    <property type="entry name" value="FMN_HYDROXY_ACID_DH_2"/>
    <property type="match status" value="1"/>
</dbReference>
<dbReference type="EMBL" id="KL648533">
    <property type="protein sequence ID" value="KEY69328.1"/>
    <property type="molecule type" value="Genomic_DNA"/>
</dbReference>
<dbReference type="Pfam" id="PF01070">
    <property type="entry name" value="FMN_dh"/>
    <property type="match status" value="1"/>
</dbReference>